<dbReference type="HOGENOM" id="CLU_2375146_0_0_1"/>
<dbReference type="EMBL" id="CAQQ02383983">
    <property type="status" value="NOT_ANNOTATED_CDS"/>
    <property type="molecule type" value="Genomic_DNA"/>
</dbReference>
<reference evidence="2" key="1">
    <citation type="submission" date="2013-02" db="EMBL/GenBank/DDBJ databases">
        <authorList>
            <person name="Hughes D."/>
        </authorList>
    </citation>
    <scope>NUCLEOTIDE SEQUENCE</scope>
    <source>
        <strain>Durham</strain>
        <strain evidence="2">NC isolate 2 -- Noor lab</strain>
    </source>
</reference>
<dbReference type="EnsemblMetazoa" id="MESCA008890-RA">
    <property type="protein sequence ID" value="MESCA008890-PA"/>
    <property type="gene ID" value="MESCA008890"/>
</dbReference>
<dbReference type="Proteomes" id="UP000015102">
    <property type="component" value="Unassembled WGS sequence"/>
</dbReference>
<protein>
    <submittedName>
        <fullName evidence="1">Uncharacterized protein</fullName>
    </submittedName>
</protein>
<dbReference type="EMBL" id="CAQQ02383984">
    <property type="status" value="NOT_ANNOTATED_CDS"/>
    <property type="molecule type" value="Genomic_DNA"/>
</dbReference>
<reference evidence="1" key="2">
    <citation type="submission" date="2015-06" db="UniProtKB">
        <authorList>
            <consortium name="EnsemblMetazoa"/>
        </authorList>
    </citation>
    <scope>IDENTIFICATION</scope>
</reference>
<evidence type="ECO:0000313" key="2">
    <source>
        <dbReference type="Proteomes" id="UP000015102"/>
    </source>
</evidence>
<evidence type="ECO:0000313" key="1">
    <source>
        <dbReference type="EnsemblMetazoa" id="MESCA008890-PA"/>
    </source>
</evidence>
<sequence length="95" mass="11123">MNYIIFKKRVFRHVISIFDLLTVRSPRSLLCFSYLLSYSQISSHFTQRVPGLRMGEHSCTIEYKIRSPGQPTSCNRIRKHIIVSVNIFYILNTNA</sequence>
<organism evidence="1 2">
    <name type="scientific">Megaselia scalaris</name>
    <name type="common">Humpbacked fly</name>
    <name type="synonym">Phora scalaris</name>
    <dbReference type="NCBI Taxonomy" id="36166"/>
    <lineage>
        <taxon>Eukaryota</taxon>
        <taxon>Metazoa</taxon>
        <taxon>Ecdysozoa</taxon>
        <taxon>Arthropoda</taxon>
        <taxon>Hexapoda</taxon>
        <taxon>Insecta</taxon>
        <taxon>Pterygota</taxon>
        <taxon>Neoptera</taxon>
        <taxon>Endopterygota</taxon>
        <taxon>Diptera</taxon>
        <taxon>Brachycera</taxon>
        <taxon>Muscomorpha</taxon>
        <taxon>Platypezoidea</taxon>
        <taxon>Phoridae</taxon>
        <taxon>Megaseliini</taxon>
        <taxon>Megaselia</taxon>
    </lineage>
</organism>
<dbReference type="AlphaFoldDB" id="T1GYG3"/>
<accession>T1GYG3</accession>
<proteinExistence type="predicted"/>
<name>T1GYG3_MEGSC</name>
<keyword evidence="2" id="KW-1185">Reference proteome</keyword>